<evidence type="ECO:0000256" key="1">
    <source>
        <dbReference type="ARBA" id="ARBA00006479"/>
    </source>
</evidence>
<reference evidence="2 3" key="1">
    <citation type="journal article" date="2024" name="Front. Microbiol.">
        <title>Novel thermophilic genera Geochorda gen. nov. and Carboxydochorda gen. nov. from the deep terrestrial subsurface reveal the ecophysiological diversity in the class Limnochordia.</title>
        <authorList>
            <person name="Karnachuk O.V."/>
            <person name="Lukina A.P."/>
            <person name="Avakyan M.R."/>
            <person name="Kadnikov V.V."/>
            <person name="Begmatov S."/>
            <person name="Beletsky A.V."/>
            <person name="Vlasova K.G."/>
            <person name="Novikov A.A."/>
            <person name="Shcherbakova V.A."/>
            <person name="Mardanov A.V."/>
            <person name="Ravin N.V."/>
        </authorList>
    </citation>
    <scope>NUCLEOTIDE SEQUENCE [LARGE SCALE GENOMIC DNA]</scope>
    <source>
        <strain evidence="2 3">L945</strain>
    </source>
</reference>
<dbReference type="RefSeq" id="WP_324716854.1">
    <property type="nucleotide sequence ID" value="NZ_CP141615.1"/>
</dbReference>
<evidence type="ECO:0000313" key="3">
    <source>
        <dbReference type="Proteomes" id="UP001332192"/>
    </source>
</evidence>
<accession>A0ABZ1BXV5</accession>
<sequence length="326" mass="32867">MKQMGEGRLLAWAVGIDIGGTKIAGGLVCSDGRILHLNRRPSRAGEGPGAVAATAVEVAKGLVACATAEGLRPVALGIGTGGQVDTVKQQIVGSTAVIPGLAGYPLREQLQEETGLPTFLDNDAKVVARAEALWGAAQGVRDAIIVTLGTGIGGAVIVNGDVIDGARGLAGHLGHIVVQPDGPTCSCGGRGCLEALASATAILRAAREKAANDLTLGARVVDATAVFRLGAQGVSWANALLDRAANAIGLGLAGLVHTFDPELIVVGGGLAAWGEPWRERLAAAIRARVMESFRGHFEVRLARFGPDAGVAGAGALALARVGSGGW</sequence>
<dbReference type="EMBL" id="CP141615">
    <property type="protein sequence ID" value="WRP17584.1"/>
    <property type="molecule type" value="Genomic_DNA"/>
</dbReference>
<dbReference type="InterPro" id="IPR043129">
    <property type="entry name" value="ATPase_NBD"/>
</dbReference>
<dbReference type="PANTHER" id="PTHR18964">
    <property type="entry name" value="ROK (REPRESSOR, ORF, KINASE) FAMILY"/>
    <property type="match status" value="1"/>
</dbReference>
<evidence type="ECO:0000313" key="2">
    <source>
        <dbReference type="EMBL" id="WRP17584.1"/>
    </source>
</evidence>
<dbReference type="InterPro" id="IPR000600">
    <property type="entry name" value="ROK"/>
</dbReference>
<dbReference type="SUPFAM" id="SSF53067">
    <property type="entry name" value="Actin-like ATPase domain"/>
    <property type="match status" value="1"/>
</dbReference>
<keyword evidence="3" id="KW-1185">Reference proteome</keyword>
<proteinExistence type="inferred from homology"/>
<dbReference type="Gene3D" id="3.30.420.40">
    <property type="match status" value="2"/>
</dbReference>
<name>A0ABZ1BXV5_9FIRM</name>
<dbReference type="PANTHER" id="PTHR18964:SF169">
    <property type="entry name" value="N-ACETYLMANNOSAMINE KINASE"/>
    <property type="match status" value="1"/>
</dbReference>
<dbReference type="PROSITE" id="PS01125">
    <property type="entry name" value="ROK"/>
    <property type="match status" value="1"/>
</dbReference>
<gene>
    <name evidence="2" type="ORF">U7230_00770</name>
</gene>
<comment type="similarity">
    <text evidence="1">Belongs to the ROK (NagC/XylR) family.</text>
</comment>
<dbReference type="Proteomes" id="UP001332192">
    <property type="component" value="Chromosome"/>
</dbReference>
<dbReference type="Pfam" id="PF00480">
    <property type="entry name" value="ROK"/>
    <property type="match status" value="1"/>
</dbReference>
<dbReference type="InterPro" id="IPR049874">
    <property type="entry name" value="ROK_cs"/>
</dbReference>
<organism evidence="2 3">
    <name type="scientific">Carboxydichorda subterranea</name>
    <dbReference type="NCBI Taxonomy" id="3109565"/>
    <lineage>
        <taxon>Bacteria</taxon>
        <taxon>Bacillati</taxon>
        <taxon>Bacillota</taxon>
        <taxon>Limnochordia</taxon>
        <taxon>Limnochordales</taxon>
        <taxon>Geochordaceae</taxon>
        <taxon>Carboxydichorda</taxon>
    </lineage>
</organism>
<protein>
    <submittedName>
        <fullName evidence="2">ROK family protein</fullName>
    </submittedName>
</protein>